<dbReference type="PROSITE" id="PS50982">
    <property type="entry name" value="MBD"/>
    <property type="match status" value="2"/>
</dbReference>
<dbReference type="PANTHER" id="PTHR12396:SF38">
    <property type="entry name" value="METHYL-CPG-BINDING DOMAIN-CONTAINING PROTEIN 7"/>
    <property type="match status" value="1"/>
</dbReference>
<dbReference type="SUPFAM" id="SSF54171">
    <property type="entry name" value="DNA-binding domain"/>
    <property type="match status" value="2"/>
</dbReference>
<feature type="domain" description="MBD" evidence="7">
    <location>
        <begin position="38"/>
        <end position="119"/>
    </location>
</feature>
<keyword evidence="4" id="KW-0804">Transcription</keyword>
<dbReference type="Proteomes" id="UP000187203">
    <property type="component" value="Unassembled WGS sequence"/>
</dbReference>
<evidence type="ECO:0000256" key="2">
    <source>
        <dbReference type="ARBA" id="ARBA00023015"/>
    </source>
</evidence>
<sequence length="194" mass="21845">MRTKSSPAKKKKTAPATQEPEAHDPSEMQLQIVESSPSSPMSRSPIKLPGGWVVEQRPRVTSAGHPGRVDRYYYEPGSGRQFRSLIAVHKYLSQEMDYTLANATQGQRVKPRDYESMQIVPHSFKSATPFKLPHDWTVEEKPRSNINYAGVVDRYYIEPGTGHRFRSLRAVERYLAEMEARAAASKVSKAGTPV</sequence>
<dbReference type="OrthoDB" id="10072024at2759"/>
<evidence type="ECO:0000313" key="8">
    <source>
        <dbReference type="EMBL" id="OMO91318.1"/>
    </source>
</evidence>
<dbReference type="Pfam" id="PF01429">
    <property type="entry name" value="MBD"/>
    <property type="match status" value="2"/>
</dbReference>
<dbReference type="PANTHER" id="PTHR12396">
    <property type="entry name" value="METHYL-CPG BINDING PROTEIN, MBD"/>
    <property type="match status" value="1"/>
</dbReference>
<evidence type="ECO:0000313" key="9">
    <source>
        <dbReference type="Proteomes" id="UP000187203"/>
    </source>
</evidence>
<proteinExistence type="predicted"/>
<keyword evidence="5" id="KW-0539">Nucleus</keyword>
<name>A0A1R3J902_9ROSI</name>
<keyword evidence="3" id="KW-0238">DNA-binding</keyword>
<feature type="domain" description="MBD" evidence="7">
    <location>
        <begin position="122"/>
        <end position="194"/>
    </location>
</feature>
<dbReference type="GO" id="GO:0005634">
    <property type="term" value="C:nucleus"/>
    <property type="evidence" value="ECO:0007669"/>
    <property type="project" value="UniProtKB-SubCell"/>
</dbReference>
<protein>
    <submittedName>
        <fullName evidence="8">Methyl-CpG DNA binding protein</fullName>
    </submittedName>
</protein>
<dbReference type="InterPro" id="IPR001739">
    <property type="entry name" value="Methyl_CpG_DNA-bd"/>
</dbReference>
<evidence type="ECO:0000256" key="5">
    <source>
        <dbReference type="ARBA" id="ARBA00023242"/>
    </source>
</evidence>
<accession>A0A1R3J902</accession>
<dbReference type="AlphaFoldDB" id="A0A1R3J902"/>
<reference evidence="9" key="1">
    <citation type="submission" date="2013-09" db="EMBL/GenBank/DDBJ databases">
        <title>Corchorus olitorius genome sequencing.</title>
        <authorList>
            <person name="Alam M."/>
            <person name="Haque M.S."/>
            <person name="Islam M.S."/>
            <person name="Emdad E.M."/>
            <person name="Islam M.M."/>
            <person name="Ahmed B."/>
            <person name="Halim A."/>
            <person name="Hossen Q.M.M."/>
            <person name="Hossain M.Z."/>
            <person name="Ahmed R."/>
            <person name="Khan M.M."/>
            <person name="Islam R."/>
            <person name="Rashid M.M."/>
            <person name="Khan S.A."/>
            <person name="Rahman M.S."/>
            <person name="Alam M."/>
            <person name="Yahiya A.S."/>
            <person name="Khan M.S."/>
            <person name="Azam M.S."/>
            <person name="Haque T."/>
            <person name="Lashkar M.Z.H."/>
            <person name="Akhand A.I."/>
            <person name="Morshed G."/>
            <person name="Roy S."/>
            <person name="Uddin K.S."/>
            <person name="Rabeya T."/>
            <person name="Hossain A.S."/>
            <person name="Chowdhury A."/>
            <person name="Snigdha A.R."/>
            <person name="Mortoza M.S."/>
            <person name="Matin S.A."/>
            <person name="Hoque S.M.E."/>
            <person name="Islam M.K."/>
            <person name="Roy D.K."/>
            <person name="Haider R."/>
            <person name="Moosa M.M."/>
            <person name="Elias S.M."/>
            <person name="Hasan A.M."/>
            <person name="Jahan S."/>
            <person name="Shafiuddin M."/>
            <person name="Mahmood N."/>
            <person name="Shommy N.S."/>
        </authorList>
    </citation>
    <scope>NUCLEOTIDE SEQUENCE [LARGE SCALE GENOMIC DNA]</scope>
    <source>
        <strain evidence="9">cv. O-4</strain>
    </source>
</reference>
<dbReference type="InterPro" id="IPR016177">
    <property type="entry name" value="DNA-bd_dom_sf"/>
</dbReference>
<feature type="region of interest" description="Disordered" evidence="6">
    <location>
        <begin position="1"/>
        <end position="50"/>
    </location>
</feature>
<evidence type="ECO:0000256" key="4">
    <source>
        <dbReference type="ARBA" id="ARBA00023163"/>
    </source>
</evidence>
<keyword evidence="2" id="KW-0805">Transcription regulation</keyword>
<dbReference type="GO" id="GO:0003677">
    <property type="term" value="F:DNA binding"/>
    <property type="evidence" value="ECO:0007669"/>
    <property type="project" value="UniProtKB-KW"/>
</dbReference>
<evidence type="ECO:0000259" key="7">
    <source>
        <dbReference type="PROSITE" id="PS50982"/>
    </source>
</evidence>
<feature type="compositionally biased region" description="Low complexity" evidence="6">
    <location>
        <begin position="35"/>
        <end position="45"/>
    </location>
</feature>
<dbReference type="STRING" id="93759.A0A1R3J902"/>
<dbReference type="Gene3D" id="3.30.890.10">
    <property type="entry name" value="Methyl-cpg-binding Protein 2, Chain A"/>
    <property type="match status" value="2"/>
</dbReference>
<dbReference type="EMBL" id="AWUE01016463">
    <property type="protein sequence ID" value="OMO91318.1"/>
    <property type="molecule type" value="Genomic_DNA"/>
</dbReference>
<evidence type="ECO:0000256" key="3">
    <source>
        <dbReference type="ARBA" id="ARBA00023125"/>
    </source>
</evidence>
<comment type="subcellular location">
    <subcellularLocation>
        <location evidence="1">Nucleus</location>
    </subcellularLocation>
</comment>
<organism evidence="8 9">
    <name type="scientific">Corchorus olitorius</name>
    <dbReference type="NCBI Taxonomy" id="93759"/>
    <lineage>
        <taxon>Eukaryota</taxon>
        <taxon>Viridiplantae</taxon>
        <taxon>Streptophyta</taxon>
        <taxon>Embryophyta</taxon>
        <taxon>Tracheophyta</taxon>
        <taxon>Spermatophyta</taxon>
        <taxon>Magnoliopsida</taxon>
        <taxon>eudicotyledons</taxon>
        <taxon>Gunneridae</taxon>
        <taxon>Pentapetalae</taxon>
        <taxon>rosids</taxon>
        <taxon>malvids</taxon>
        <taxon>Malvales</taxon>
        <taxon>Malvaceae</taxon>
        <taxon>Grewioideae</taxon>
        <taxon>Apeibeae</taxon>
        <taxon>Corchorus</taxon>
    </lineage>
</organism>
<evidence type="ECO:0000256" key="6">
    <source>
        <dbReference type="SAM" id="MobiDB-lite"/>
    </source>
</evidence>
<feature type="compositionally biased region" description="Basic residues" evidence="6">
    <location>
        <begin position="1"/>
        <end position="13"/>
    </location>
</feature>
<comment type="caution">
    <text evidence="8">The sequence shown here is derived from an EMBL/GenBank/DDBJ whole genome shotgun (WGS) entry which is preliminary data.</text>
</comment>
<evidence type="ECO:0000256" key="1">
    <source>
        <dbReference type="ARBA" id="ARBA00004123"/>
    </source>
</evidence>
<gene>
    <name evidence="8" type="ORF">COLO4_18451</name>
</gene>
<keyword evidence="9" id="KW-1185">Reference proteome</keyword>